<dbReference type="InterPro" id="IPR011201">
    <property type="entry name" value="Zinc-ribbon_6_bact"/>
</dbReference>
<feature type="domain" description="Zinc-ribbon" evidence="1">
    <location>
        <begin position="5"/>
        <end position="89"/>
    </location>
</feature>
<sequence length="347" mass="38945">MKTGTCRCGNRIFFNNHQCLSCNAKLGRCTSCNSLTSLSIKGNSTHCDTCGTQAHACINHAHGVCHSYNAELNALCRWCEYTDVIPPLSKPDSIHRWAAIESAKRRLLHQLEDLGFPPYVADTHQTHPLRFAFLEDTVNENGELEKVTTGHENGLITINMAEADSVHRERQRVRLGEPQRTLIGHMRHEVGHYIDWAWASRVAPQRYYDLFGNPDLVDYTEAMERHYEQGPPANWAANHVSAYATMHPWEDFAETVNVYLDITAIATTACDLSQRKLDLSAKADAEQLVSSVLDIVIEVSEYNFDLGLLPLLPERLSPAVIEKLSYVHSLRSMTLAPEMATTMPASQ</sequence>
<evidence type="ECO:0000313" key="2">
    <source>
        <dbReference type="EMBL" id="TWT54880.1"/>
    </source>
</evidence>
<accession>A0A5C5WWB4</accession>
<reference evidence="2 3" key="1">
    <citation type="submission" date="2019-02" db="EMBL/GenBank/DDBJ databases">
        <title>Deep-cultivation of Planctomycetes and their phenomic and genomic characterization uncovers novel biology.</title>
        <authorList>
            <person name="Wiegand S."/>
            <person name="Jogler M."/>
            <person name="Boedeker C."/>
            <person name="Pinto D."/>
            <person name="Vollmers J."/>
            <person name="Rivas-Marin E."/>
            <person name="Kohn T."/>
            <person name="Peeters S.H."/>
            <person name="Heuer A."/>
            <person name="Rast P."/>
            <person name="Oberbeckmann S."/>
            <person name="Bunk B."/>
            <person name="Jeske O."/>
            <person name="Meyerdierks A."/>
            <person name="Storesund J.E."/>
            <person name="Kallscheuer N."/>
            <person name="Luecker S."/>
            <person name="Lage O.M."/>
            <person name="Pohl T."/>
            <person name="Merkel B.J."/>
            <person name="Hornburger P."/>
            <person name="Mueller R.-W."/>
            <person name="Bruemmer F."/>
            <person name="Labrenz M."/>
            <person name="Spormann A.M."/>
            <person name="Op Den Camp H."/>
            <person name="Overmann J."/>
            <person name="Amann R."/>
            <person name="Jetten M.S.M."/>
            <person name="Mascher T."/>
            <person name="Medema M.H."/>
            <person name="Devos D.P."/>
            <person name="Kaster A.-K."/>
            <person name="Ovreas L."/>
            <person name="Rohde M."/>
            <person name="Galperin M.Y."/>
            <person name="Jogler C."/>
        </authorList>
    </citation>
    <scope>NUCLEOTIDE SEQUENCE [LARGE SCALE GENOMIC DNA]</scope>
    <source>
        <strain evidence="2 3">Pla22</strain>
    </source>
</reference>
<dbReference type="RefSeq" id="WP_146514848.1">
    <property type="nucleotide sequence ID" value="NZ_SJPI01000001.1"/>
</dbReference>
<name>A0A5C5WWB4_9BACT</name>
<evidence type="ECO:0000259" key="1">
    <source>
        <dbReference type="Pfam" id="PF10005"/>
    </source>
</evidence>
<evidence type="ECO:0000313" key="3">
    <source>
        <dbReference type="Proteomes" id="UP000316598"/>
    </source>
</evidence>
<dbReference type="OrthoDB" id="256753at2"/>
<gene>
    <name evidence="2" type="ORF">Pla22_25340</name>
</gene>
<dbReference type="Proteomes" id="UP000316598">
    <property type="component" value="Unassembled WGS sequence"/>
</dbReference>
<dbReference type="Pfam" id="PF15887">
    <property type="entry name" value="Peptidase_Mx"/>
    <property type="match status" value="1"/>
</dbReference>
<protein>
    <recommendedName>
        <fullName evidence="1">Zinc-ribbon domain-containing protein</fullName>
    </recommendedName>
</protein>
<proteinExistence type="predicted"/>
<comment type="caution">
    <text evidence="2">The sequence shown here is derived from an EMBL/GenBank/DDBJ whole genome shotgun (WGS) entry which is preliminary data.</text>
</comment>
<dbReference type="Pfam" id="PF10005">
    <property type="entry name" value="Zn_ribbon_DZR_6"/>
    <property type="match status" value="1"/>
</dbReference>
<organism evidence="2 3">
    <name type="scientific">Rubripirellula amarantea</name>
    <dbReference type="NCBI Taxonomy" id="2527999"/>
    <lineage>
        <taxon>Bacteria</taxon>
        <taxon>Pseudomonadati</taxon>
        <taxon>Planctomycetota</taxon>
        <taxon>Planctomycetia</taxon>
        <taxon>Pirellulales</taxon>
        <taxon>Pirellulaceae</taxon>
        <taxon>Rubripirellula</taxon>
    </lineage>
</organism>
<dbReference type="Gene3D" id="3.40.390.70">
    <property type="match status" value="1"/>
</dbReference>
<dbReference type="InterPro" id="IPR031321">
    <property type="entry name" value="UCP012641"/>
</dbReference>
<keyword evidence="3" id="KW-1185">Reference proteome</keyword>
<dbReference type="AlphaFoldDB" id="A0A5C5WWB4"/>
<dbReference type="EMBL" id="SJPI01000001">
    <property type="protein sequence ID" value="TWT54880.1"/>
    <property type="molecule type" value="Genomic_DNA"/>
</dbReference>